<keyword evidence="10" id="KW-0732">Signal</keyword>
<evidence type="ECO:0000313" key="12">
    <source>
        <dbReference type="Proteomes" id="UP000812270"/>
    </source>
</evidence>
<comment type="similarity">
    <text evidence="9">Belongs to the peptidase M15D family.</text>
</comment>
<comment type="catalytic activity">
    <reaction evidence="1 9">
        <text>D-alanyl-D-alanine + H2O = 2 D-alanine</text>
        <dbReference type="Rhea" id="RHEA:20661"/>
        <dbReference type="ChEBI" id="CHEBI:15377"/>
        <dbReference type="ChEBI" id="CHEBI:57416"/>
        <dbReference type="ChEBI" id="CHEBI:57822"/>
        <dbReference type="EC" id="3.4.13.22"/>
    </reaction>
</comment>
<dbReference type="Pfam" id="PF01427">
    <property type="entry name" value="Peptidase_M15"/>
    <property type="match status" value="1"/>
</dbReference>
<keyword evidence="6 9" id="KW-0224">Dipeptidase</keyword>
<organism evidence="11 12">
    <name type="scientific">Pinibacter aurantiacus</name>
    <dbReference type="NCBI Taxonomy" id="2851599"/>
    <lineage>
        <taxon>Bacteria</taxon>
        <taxon>Pseudomonadati</taxon>
        <taxon>Bacteroidota</taxon>
        <taxon>Chitinophagia</taxon>
        <taxon>Chitinophagales</taxon>
        <taxon>Chitinophagaceae</taxon>
        <taxon>Pinibacter</taxon>
    </lineage>
</organism>
<feature type="binding site" evidence="9">
    <location>
        <position position="144"/>
    </location>
    <ligand>
        <name>Zn(2+)</name>
        <dbReference type="ChEBI" id="CHEBI:29105"/>
        <note>catalytic</note>
    </ligand>
</feature>
<evidence type="ECO:0000256" key="3">
    <source>
        <dbReference type="ARBA" id="ARBA00022723"/>
    </source>
</evidence>
<keyword evidence="2 9" id="KW-0645">Protease</keyword>
<dbReference type="GO" id="GO:0008237">
    <property type="term" value="F:metallopeptidase activity"/>
    <property type="evidence" value="ECO:0007669"/>
    <property type="project" value="UniProtKB-KW"/>
</dbReference>
<evidence type="ECO:0000256" key="6">
    <source>
        <dbReference type="ARBA" id="ARBA00022997"/>
    </source>
</evidence>
<accession>A0A9E2SDF8</accession>
<protein>
    <recommendedName>
        <fullName evidence="9">D-alanyl-D-alanine dipeptidase</fullName>
        <shortName evidence="9">D-Ala-D-Ala dipeptidase</shortName>
        <ecNumber evidence="9">3.4.13.22</ecNumber>
    </recommendedName>
</protein>
<evidence type="ECO:0000256" key="7">
    <source>
        <dbReference type="ARBA" id="ARBA00023049"/>
    </source>
</evidence>
<evidence type="ECO:0000313" key="11">
    <source>
        <dbReference type="EMBL" id="MBV4358520.1"/>
    </source>
</evidence>
<evidence type="ECO:0000256" key="1">
    <source>
        <dbReference type="ARBA" id="ARBA00001362"/>
    </source>
</evidence>
<feature type="binding site" evidence="9">
    <location>
        <position position="205"/>
    </location>
    <ligand>
        <name>Zn(2+)</name>
        <dbReference type="ChEBI" id="CHEBI:29105"/>
        <note>catalytic</note>
    </ligand>
</feature>
<comment type="function">
    <text evidence="9">Catalyzes hydrolysis of the D-alanyl-D-alanine dipeptide.</text>
</comment>
<dbReference type="PANTHER" id="PTHR43126">
    <property type="entry name" value="D-ALANYL-D-ALANINE DIPEPTIDASE"/>
    <property type="match status" value="1"/>
</dbReference>
<dbReference type="GO" id="GO:0071555">
    <property type="term" value="P:cell wall organization"/>
    <property type="evidence" value="ECO:0007669"/>
    <property type="project" value="UniProtKB-KW"/>
</dbReference>
<evidence type="ECO:0000256" key="9">
    <source>
        <dbReference type="HAMAP-Rule" id="MF_01924"/>
    </source>
</evidence>
<dbReference type="Proteomes" id="UP000812270">
    <property type="component" value="Unassembled WGS sequence"/>
</dbReference>
<sequence>MNQFLFFRLTMFFILLAQCTTGQGLYVVKDVKQYEKIVALDSNQRMVSIGSITGIQFDLRYATTNNFTHQQLYPRIGYSYLRLAAAKALDKVQGECTAKGYSLKIFDAYRPYSVSQKMWILIKDERYVANPVNGSGHNRGTTVDLTLVDVATGKNVDMGTDFDNFTDSAHHDFKNLPENVLKNRKFLREVMEKNGFKALETEWWHYSFGNSKDYDVMDLSFRDLKRAAHR</sequence>
<comment type="caution">
    <text evidence="11">The sequence shown here is derived from an EMBL/GenBank/DDBJ whole genome shotgun (WGS) entry which is preliminary data.</text>
</comment>
<dbReference type="PANTHER" id="PTHR43126:SF1">
    <property type="entry name" value="D-ALANYL-D-ALANINE DIPEPTIDASE"/>
    <property type="match status" value="1"/>
</dbReference>
<evidence type="ECO:0000256" key="8">
    <source>
        <dbReference type="ARBA" id="ARBA00023316"/>
    </source>
</evidence>
<dbReference type="InterPro" id="IPR009045">
    <property type="entry name" value="Zn_M74/Hedgehog-like"/>
</dbReference>
<feature type="active site" description="Proton donor/acceptor" evidence="9">
    <location>
        <position position="202"/>
    </location>
</feature>
<keyword evidence="5 9" id="KW-0862">Zinc</keyword>
<dbReference type="Gene3D" id="3.30.1380.10">
    <property type="match status" value="1"/>
</dbReference>
<dbReference type="GO" id="GO:0008270">
    <property type="term" value="F:zinc ion binding"/>
    <property type="evidence" value="ECO:0007669"/>
    <property type="project" value="UniProtKB-UniRule"/>
</dbReference>
<comment type="cofactor">
    <cofactor evidence="9">
        <name>Zn(2+)</name>
        <dbReference type="ChEBI" id="CHEBI:29105"/>
    </cofactor>
    <text evidence="9">Binds 1 zinc ion per subunit.</text>
</comment>
<dbReference type="InterPro" id="IPR000755">
    <property type="entry name" value="A_A_dipeptidase"/>
</dbReference>
<feature type="site" description="Transition state stabilizer" evidence="9">
    <location>
        <position position="110"/>
    </location>
</feature>
<dbReference type="SUPFAM" id="SSF55166">
    <property type="entry name" value="Hedgehog/DD-peptidase"/>
    <property type="match status" value="1"/>
</dbReference>
<gene>
    <name evidence="11" type="ORF">KTO63_15255</name>
</gene>
<name>A0A9E2SDF8_9BACT</name>
<dbReference type="GO" id="GO:0006508">
    <property type="term" value="P:proteolysis"/>
    <property type="evidence" value="ECO:0007669"/>
    <property type="project" value="UniProtKB-KW"/>
</dbReference>
<dbReference type="EC" id="3.4.13.22" evidence="9"/>
<reference evidence="11" key="1">
    <citation type="submission" date="2021-06" db="EMBL/GenBank/DDBJ databases">
        <authorList>
            <person name="Huq M.A."/>
        </authorList>
    </citation>
    <scope>NUCLEOTIDE SEQUENCE</scope>
    <source>
        <strain evidence="11">MAH-26</strain>
    </source>
</reference>
<evidence type="ECO:0000256" key="5">
    <source>
        <dbReference type="ARBA" id="ARBA00022833"/>
    </source>
</evidence>
<evidence type="ECO:0000256" key="2">
    <source>
        <dbReference type="ARBA" id="ARBA00022670"/>
    </source>
</evidence>
<dbReference type="CDD" id="cd14840">
    <property type="entry name" value="D-Ala-D-Ala_dipeptidase_Aad"/>
    <property type="match status" value="1"/>
</dbReference>
<dbReference type="AlphaFoldDB" id="A0A9E2SDF8"/>
<feature type="binding site" evidence="9">
    <location>
        <position position="137"/>
    </location>
    <ligand>
        <name>Zn(2+)</name>
        <dbReference type="ChEBI" id="CHEBI:29105"/>
        <note>catalytic</note>
    </ligand>
</feature>
<feature type="chain" id="PRO_5039732671" description="D-alanyl-D-alanine dipeptidase" evidence="10">
    <location>
        <begin position="18"/>
        <end position="230"/>
    </location>
</feature>
<keyword evidence="4 9" id="KW-0378">Hydrolase</keyword>
<keyword evidence="7 9" id="KW-0482">Metalloprotease</keyword>
<dbReference type="EMBL" id="JAHSPG010000012">
    <property type="protein sequence ID" value="MBV4358520.1"/>
    <property type="molecule type" value="Genomic_DNA"/>
</dbReference>
<dbReference type="HAMAP" id="MF_01924">
    <property type="entry name" value="A_A_dipeptidase"/>
    <property type="match status" value="1"/>
</dbReference>
<keyword evidence="12" id="KW-1185">Reference proteome</keyword>
<keyword evidence="8" id="KW-0961">Cell wall biogenesis/degradation</keyword>
<proteinExistence type="inferred from homology"/>
<feature type="signal peptide" evidence="10">
    <location>
        <begin position="1"/>
        <end position="17"/>
    </location>
</feature>
<keyword evidence="3 9" id="KW-0479">Metal-binding</keyword>
<dbReference type="GO" id="GO:0160237">
    <property type="term" value="F:D-Ala-D-Ala dipeptidase activity"/>
    <property type="evidence" value="ECO:0007669"/>
    <property type="project" value="UniProtKB-EC"/>
</dbReference>
<evidence type="ECO:0000256" key="10">
    <source>
        <dbReference type="SAM" id="SignalP"/>
    </source>
</evidence>
<evidence type="ECO:0000256" key="4">
    <source>
        <dbReference type="ARBA" id="ARBA00022801"/>
    </source>
</evidence>